<dbReference type="EMBL" id="BMOE01000002">
    <property type="protein sequence ID" value="GGJ67768.1"/>
    <property type="molecule type" value="Genomic_DNA"/>
</dbReference>
<proteinExistence type="predicted"/>
<reference evidence="1" key="2">
    <citation type="submission" date="2020-09" db="EMBL/GenBank/DDBJ databases">
        <authorList>
            <person name="Sun Q."/>
            <person name="Ohkuma M."/>
        </authorList>
    </citation>
    <scope>NUCLEOTIDE SEQUENCE</scope>
    <source>
        <strain evidence="1">JCM 14371</strain>
    </source>
</reference>
<organism evidence="1 2">
    <name type="scientific">Deinococcus aquiradiocola</name>
    <dbReference type="NCBI Taxonomy" id="393059"/>
    <lineage>
        <taxon>Bacteria</taxon>
        <taxon>Thermotogati</taxon>
        <taxon>Deinococcota</taxon>
        <taxon>Deinococci</taxon>
        <taxon>Deinococcales</taxon>
        <taxon>Deinococcaceae</taxon>
        <taxon>Deinococcus</taxon>
    </lineage>
</organism>
<name>A0A917P9J3_9DEIO</name>
<keyword evidence="2" id="KW-1185">Reference proteome</keyword>
<comment type="caution">
    <text evidence="1">The sequence shown here is derived from an EMBL/GenBank/DDBJ whole genome shotgun (WGS) entry which is preliminary data.</text>
</comment>
<accession>A0A917P9J3</accession>
<gene>
    <name evidence="1" type="ORF">GCM10008939_10120</name>
</gene>
<evidence type="ECO:0000313" key="1">
    <source>
        <dbReference type="EMBL" id="GGJ67768.1"/>
    </source>
</evidence>
<evidence type="ECO:0000313" key="2">
    <source>
        <dbReference type="Proteomes" id="UP000635726"/>
    </source>
</evidence>
<sequence length="312" mass="34780">MRSRRGSTLTASGAPWEWGHTWTADGGSWRVNVDPGPLGVPLPFRLPHQWRLAEQLLQETGAGRWTATHRTLWETLLPPGELARMDARFGAWLTLPSAGTGGGLRVYYSLAAYRRRFETLTDFWLAALQDLPVPHLHGVIAALPCGRGPAMLGAEYHPVRPLTAKWYVRPCDAVHRDAVHDLLDAAGLPRHRELDTVLDLWTDGLHMFPRGTLLYYLSADETGRRGVNVYLDLRRLGRTGPEIRARVTGSLRALHLWQDADGLDWSSDPPGLSGLGFRDDGVRVNQYFEPARLPAAREWSSGRVTAERAPLP</sequence>
<dbReference type="AlphaFoldDB" id="A0A917P9J3"/>
<dbReference type="Proteomes" id="UP000635726">
    <property type="component" value="Unassembled WGS sequence"/>
</dbReference>
<protein>
    <submittedName>
        <fullName evidence="1">Uncharacterized protein</fullName>
    </submittedName>
</protein>
<reference evidence="1" key="1">
    <citation type="journal article" date="2014" name="Int. J. Syst. Evol. Microbiol.">
        <title>Complete genome sequence of Corynebacterium casei LMG S-19264T (=DSM 44701T), isolated from a smear-ripened cheese.</title>
        <authorList>
            <consortium name="US DOE Joint Genome Institute (JGI-PGF)"/>
            <person name="Walter F."/>
            <person name="Albersmeier A."/>
            <person name="Kalinowski J."/>
            <person name="Ruckert C."/>
        </authorList>
    </citation>
    <scope>NUCLEOTIDE SEQUENCE</scope>
    <source>
        <strain evidence="1">JCM 14371</strain>
    </source>
</reference>